<name>A0ACB6QU26_9PLEO</name>
<sequence length="496" mass="55878">MVVLWQQWEPTTHELVKIMFNYPLYFSGTHIDPVCVRVSLKLYRRWVIPAETNSELSTPLLKRLTLFTFLSAGRCYLYTKTKTGLLDCASGHHDLFSCFSVSPSSHSSSRKQTDTKKLSAVDAENLRLIAEKFRVAIPAKDEEHYLHLLNSLDASVQLTEPLPPYTDPHLLLDPETLPRTYTKLGGLSNLHLNPMTTILEENKILLEVMAGYGGINPECIFLTLLRENVTNYYVLLQASEGLQVSGLSEDVKLVIHAAIAQFKSISADVQEVSILIYLIRPSTQTVVTLPVIGSYWLQNRVPPYLNHTMLDVRSPVFNQKYANTMAAKAITLVQQLQEAYGEDSKGLDVLLAPVNPKAGSKHPENGKNVAEKMYPAIRATLNTCQFNITGRKNPTMRKNILFLTWVDLGLSMPACWGKVPDGLDTPLVSMQMVVKRRWEDKVLTSGMAGSTKGCLIFNRLGNWKDSHFGFCHRYFIFSTNREVQQVQTTLVMPRVM</sequence>
<proteinExistence type="predicted"/>
<organism evidence="1 2">
    <name type="scientific">Lindgomyces ingoldianus</name>
    <dbReference type="NCBI Taxonomy" id="673940"/>
    <lineage>
        <taxon>Eukaryota</taxon>
        <taxon>Fungi</taxon>
        <taxon>Dikarya</taxon>
        <taxon>Ascomycota</taxon>
        <taxon>Pezizomycotina</taxon>
        <taxon>Dothideomycetes</taxon>
        <taxon>Pleosporomycetidae</taxon>
        <taxon>Pleosporales</taxon>
        <taxon>Lindgomycetaceae</taxon>
        <taxon>Lindgomyces</taxon>
    </lineage>
</organism>
<evidence type="ECO:0000313" key="1">
    <source>
        <dbReference type="EMBL" id="KAF2470524.1"/>
    </source>
</evidence>
<accession>A0ACB6QU26</accession>
<gene>
    <name evidence="1" type="ORF">BDR25DRAFT_355617</name>
</gene>
<protein>
    <submittedName>
        <fullName evidence="1">Uncharacterized protein</fullName>
    </submittedName>
</protein>
<dbReference type="EMBL" id="MU003508">
    <property type="protein sequence ID" value="KAF2470524.1"/>
    <property type="molecule type" value="Genomic_DNA"/>
</dbReference>
<comment type="caution">
    <text evidence="1">The sequence shown here is derived from an EMBL/GenBank/DDBJ whole genome shotgun (WGS) entry which is preliminary data.</text>
</comment>
<reference evidence="1" key="1">
    <citation type="journal article" date="2020" name="Stud. Mycol.">
        <title>101 Dothideomycetes genomes: a test case for predicting lifestyles and emergence of pathogens.</title>
        <authorList>
            <person name="Haridas S."/>
            <person name="Albert R."/>
            <person name="Binder M."/>
            <person name="Bloem J."/>
            <person name="Labutti K."/>
            <person name="Salamov A."/>
            <person name="Andreopoulos B."/>
            <person name="Baker S."/>
            <person name="Barry K."/>
            <person name="Bills G."/>
            <person name="Bluhm B."/>
            <person name="Cannon C."/>
            <person name="Castanera R."/>
            <person name="Culley D."/>
            <person name="Daum C."/>
            <person name="Ezra D."/>
            <person name="Gonzalez J."/>
            <person name="Henrissat B."/>
            <person name="Kuo A."/>
            <person name="Liang C."/>
            <person name="Lipzen A."/>
            <person name="Lutzoni F."/>
            <person name="Magnuson J."/>
            <person name="Mondo S."/>
            <person name="Nolan M."/>
            <person name="Ohm R."/>
            <person name="Pangilinan J."/>
            <person name="Park H.-J."/>
            <person name="Ramirez L."/>
            <person name="Alfaro M."/>
            <person name="Sun H."/>
            <person name="Tritt A."/>
            <person name="Yoshinaga Y."/>
            <person name="Zwiers L.-H."/>
            <person name="Turgeon B."/>
            <person name="Goodwin S."/>
            <person name="Spatafora J."/>
            <person name="Crous P."/>
            <person name="Grigoriev I."/>
        </authorList>
    </citation>
    <scope>NUCLEOTIDE SEQUENCE</scope>
    <source>
        <strain evidence="1">ATCC 200398</strain>
    </source>
</reference>
<evidence type="ECO:0000313" key="2">
    <source>
        <dbReference type="Proteomes" id="UP000799755"/>
    </source>
</evidence>
<dbReference type="Proteomes" id="UP000799755">
    <property type="component" value="Unassembled WGS sequence"/>
</dbReference>
<keyword evidence="2" id="KW-1185">Reference proteome</keyword>